<dbReference type="GO" id="GO:0005886">
    <property type="term" value="C:plasma membrane"/>
    <property type="evidence" value="ECO:0000250"/>
    <property type="project" value="dictyBase"/>
</dbReference>
<dbReference type="RefSeq" id="XP_638727.1">
    <property type="nucleotide sequence ID" value="XM_633635.1"/>
</dbReference>
<comment type="caution">
    <text evidence="3">The sequence shown here is derived from an EMBL/GenBank/DDBJ whole genome shotgun (WGS) entry which is preliminary data.</text>
</comment>
<dbReference type="GO" id="GO:0006907">
    <property type="term" value="P:pinocytosis"/>
    <property type="evidence" value="ECO:0000318"/>
    <property type="project" value="GO_Central"/>
</dbReference>
<dbReference type="EMBL" id="AAFI02000063">
    <property type="protein sequence ID" value="EAL65377.1"/>
    <property type="molecule type" value="Genomic_DNA"/>
</dbReference>
<accession>Q54Q70</accession>
<dbReference type="SMR" id="Q54Q70"/>
<feature type="chain" id="PRO_5004249741" evidence="2">
    <location>
        <begin position="23"/>
        <end position="880"/>
    </location>
</feature>
<dbReference type="PANTHER" id="PTHR31093">
    <property type="entry name" value="CELL SURFACE GLYCOPROTEIN GP138-RELATED-RELATED"/>
    <property type="match status" value="1"/>
</dbReference>
<evidence type="ECO:0000256" key="1">
    <source>
        <dbReference type="SAM" id="MobiDB-lite"/>
    </source>
</evidence>
<evidence type="ECO:0000313" key="3">
    <source>
        <dbReference type="EMBL" id="EAL65377.1"/>
    </source>
</evidence>
<evidence type="ECO:0000256" key="2">
    <source>
        <dbReference type="SAM" id="SignalP"/>
    </source>
</evidence>
<dbReference type="PaxDb" id="44689-DDB0232389"/>
<proteinExistence type="predicted"/>
<dbReference type="GO" id="GO:0045335">
    <property type="term" value="C:phagocytic vesicle"/>
    <property type="evidence" value="ECO:0000318"/>
    <property type="project" value="GO_Central"/>
</dbReference>
<dbReference type="Proteomes" id="UP000002195">
    <property type="component" value="Unassembled WGS sequence"/>
</dbReference>
<dbReference type="dictyBase" id="DDB_G0284073"/>
<keyword evidence="2" id="KW-0732">Signal</keyword>
<sequence length="880" mass="99237">MKFITFPILFLIFLNLLNYIQSQSIQNNNFLNILENDTATSLLKNVYNITIDKSIDICKFRGFFKCGQYDPYQPKIYSINYINLPQHRIGVNHIIEEDLTVFTHLSILKVSGGIQLSTSFFDNITKLNYLTDININNQSQPISNNTKLPESLNKVFFNYLSVKLGNGWFESNITELTIVRPQIGYGLPNKLNKYNDRLLKLNLALTHYYPSLPLRMGQYLLNLTYLEFAIFNDISLNQDYKNFTIPTFTNPFKKLDKFVVIFYNSREKYQIFNIVSSFLNLSTSLTNFQTFGLGFEISPNISLLDFSYLNPGFNFNIETCSLIEKCKNNCFKLPESSSLRTFGCSYNISLINFNNISSIEVQYNNFLQKLPTNFNETKLKNLIIQDSTIFGSIPKSYCSISSIKINYLKIDGEIPSCFQCLGGEKGGEMILPNQFLDFGYYVDPVCKNFKVFETFDKVFLVDTNGTNIYITGVDLGWDIKSISNNDNNNYNSNNNNNNNNNVYFIIPNSKFVIEIPIGVGVNHSTTFTFENTKISKTLYYNYKPPIISHYSCFTDEYGIEKLVLYGSGFDFTGNGNILLVNNNFPFITYTDIESGTISSPYFDFIHQQLVEGQSYNFTISVGGQKSNMTTFYYFKSITINNENNNATIKLNNTGGFIQLNGTFSTFDRNLVSVKINGIPLRVVDVTNSTLLLIYPPITLINSNYNKTANYSGLNLILNVGGHQYKTIIDFIYNPDASNETDKIFPIPRPPHIITPNPTTPNNTSNEPIPNPTEPNNTSSEPIPIPIPNNITTGGNNNTTTGFDTITEGGGFTTTVDKVISSSQTITGNGITTSTNINGEIVSGATTNGITQNRPTGFEISTFLLTTISFDNSVNNHKKNK</sequence>
<dbReference type="InParanoid" id="Q54Q70"/>
<dbReference type="VEuPathDB" id="AmoebaDB:DDB_G0284073"/>
<name>Q54Q70_DICDI</name>
<feature type="compositionally biased region" description="Low complexity" evidence="1">
    <location>
        <begin position="753"/>
        <end position="781"/>
    </location>
</feature>
<dbReference type="AlphaFoldDB" id="Q54Q70"/>
<protein>
    <submittedName>
        <fullName evidence="3">Uncharacterized protein</fullName>
    </submittedName>
</protein>
<feature type="region of interest" description="Disordered" evidence="1">
    <location>
        <begin position="752"/>
        <end position="781"/>
    </location>
</feature>
<dbReference type="InterPro" id="IPR053133">
    <property type="entry name" value="Sexual_fusion_gp"/>
</dbReference>
<feature type="signal peptide" evidence="2">
    <location>
        <begin position="1"/>
        <end position="22"/>
    </location>
</feature>
<keyword evidence="4" id="KW-1185">Reference proteome</keyword>
<evidence type="ECO:0000313" key="4">
    <source>
        <dbReference type="Proteomes" id="UP000002195"/>
    </source>
</evidence>
<dbReference type="KEGG" id="ddi:DDB_G0284073"/>
<dbReference type="PhylomeDB" id="Q54Q70"/>
<organism evidence="3 4">
    <name type="scientific">Dictyostelium discoideum</name>
    <name type="common">Social amoeba</name>
    <dbReference type="NCBI Taxonomy" id="44689"/>
    <lineage>
        <taxon>Eukaryota</taxon>
        <taxon>Amoebozoa</taxon>
        <taxon>Evosea</taxon>
        <taxon>Eumycetozoa</taxon>
        <taxon>Dictyostelia</taxon>
        <taxon>Dictyosteliales</taxon>
        <taxon>Dictyosteliaceae</taxon>
        <taxon>Dictyostelium</taxon>
    </lineage>
</organism>
<gene>
    <name evidence="3" type="ORF">DDB_G0284073</name>
</gene>
<reference evidence="3 4" key="1">
    <citation type="journal article" date="2005" name="Nature">
        <title>The genome of the social amoeba Dictyostelium discoideum.</title>
        <authorList>
            <consortium name="The Dictyostelium discoideum Sequencing Consortium"/>
            <person name="Eichinger L."/>
            <person name="Pachebat J.A."/>
            <person name="Glockner G."/>
            <person name="Rajandream M.A."/>
            <person name="Sucgang R."/>
            <person name="Berriman M."/>
            <person name="Song J."/>
            <person name="Olsen R."/>
            <person name="Szafranski K."/>
            <person name="Xu Q."/>
            <person name="Tunggal B."/>
            <person name="Kummerfeld S."/>
            <person name="Madera M."/>
            <person name="Konfortov B.A."/>
            <person name="Rivero F."/>
            <person name="Bankier A.T."/>
            <person name="Lehmann R."/>
            <person name="Hamlin N."/>
            <person name="Davies R."/>
            <person name="Gaudet P."/>
            <person name="Fey P."/>
            <person name="Pilcher K."/>
            <person name="Chen G."/>
            <person name="Saunders D."/>
            <person name="Sodergren E."/>
            <person name="Davis P."/>
            <person name="Kerhornou A."/>
            <person name="Nie X."/>
            <person name="Hall N."/>
            <person name="Anjard C."/>
            <person name="Hemphill L."/>
            <person name="Bason N."/>
            <person name="Farbrother P."/>
            <person name="Desany B."/>
            <person name="Just E."/>
            <person name="Morio T."/>
            <person name="Rost R."/>
            <person name="Churcher C."/>
            <person name="Cooper J."/>
            <person name="Haydock S."/>
            <person name="van Driessche N."/>
            <person name="Cronin A."/>
            <person name="Goodhead I."/>
            <person name="Muzny D."/>
            <person name="Mourier T."/>
            <person name="Pain A."/>
            <person name="Lu M."/>
            <person name="Harper D."/>
            <person name="Lindsay R."/>
            <person name="Hauser H."/>
            <person name="James K."/>
            <person name="Quiles M."/>
            <person name="Madan Babu M."/>
            <person name="Saito T."/>
            <person name="Buchrieser C."/>
            <person name="Wardroper A."/>
            <person name="Felder M."/>
            <person name="Thangavelu M."/>
            <person name="Johnson D."/>
            <person name="Knights A."/>
            <person name="Loulseged H."/>
            <person name="Mungall K."/>
            <person name="Oliver K."/>
            <person name="Price C."/>
            <person name="Quail M.A."/>
            <person name="Urushihara H."/>
            <person name="Hernandez J."/>
            <person name="Rabbinowitsch E."/>
            <person name="Steffen D."/>
            <person name="Sanders M."/>
            <person name="Ma J."/>
            <person name="Kohara Y."/>
            <person name="Sharp S."/>
            <person name="Simmonds M."/>
            <person name="Spiegler S."/>
            <person name="Tivey A."/>
            <person name="Sugano S."/>
            <person name="White B."/>
            <person name="Walker D."/>
            <person name="Woodward J."/>
            <person name="Winckler T."/>
            <person name="Tanaka Y."/>
            <person name="Shaulsky G."/>
            <person name="Schleicher M."/>
            <person name="Weinstock G."/>
            <person name="Rosenthal A."/>
            <person name="Cox E.C."/>
            <person name="Chisholm R.L."/>
            <person name="Gibbs R."/>
            <person name="Loomis W.F."/>
            <person name="Platzer M."/>
            <person name="Kay R.R."/>
            <person name="Williams J."/>
            <person name="Dear P.H."/>
            <person name="Noegel A.A."/>
            <person name="Barrell B."/>
            <person name="Kuspa A."/>
        </authorList>
    </citation>
    <scope>NUCLEOTIDE SEQUENCE [LARGE SCALE GENOMIC DNA]</scope>
    <source>
        <strain evidence="3 4">AX4</strain>
    </source>
</reference>
<dbReference type="PANTHER" id="PTHR31093:SF4">
    <property type="entry name" value="CELL SURFACE GLYCOPROTEIN-RELATED"/>
    <property type="match status" value="1"/>
</dbReference>
<dbReference type="HOGENOM" id="CLU_022518_0_0_1"/>
<dbReference type="FunCoup" id="Q54Q70">
    <property type="interactions" value="327"/>
</dbReference>
<dbReference type="GeneID" id="8624397"/>